<feature type="compositionally biased region" description="Low complexity" evidence="1">
    <location>
        <begin position="1"/>
        <end position="14"/>
    </location>
</feature>
<dbReference type="AlphaFoldDB" id="A0A6J4UB21"/>
<dbReference type="EMBL" id="CADCWE010000154">
    <property type="protein sequence ID" value="CAA9545618.1"/>
    <property type="molecule type" value="Genomic_DNA"/>
</dbReference>
<evidence type="ECO:0000256" key="1">
    <source>
        <dbReference type="SAM" id="MobiDB-lite"/>
    </source>
</evidence>
<accession>A0A6J4UB21</accession>
<sequence>GVLALGGAAGPGAAAKRRVGEGGDQGPVPCGDVPGMECSEGFACVDGFCLADAGGAGGRGCAEDCKRRFGPGPARGRCVSACAQGAGEAIDEGPVPCGDVPGMECSEGFTCVDGFCLPTCGATVCGAGEFCCSETCETCAPIGGACTLLICE</sequence>
<feature type="region of interest" description="Disordered" evidence="1">
    <location>
        <begin position="1"/>
        <end position="20"/>
    </location>
</feature>
<feature type="non-terminal residue" evidence="2">
    <location>
        <position position="1"/>
    </location>
</feature>
<evidence type="ECO:0000313" key="2">
    <source>
        <dbReference type="EMBL" id="CAA9545618.1"/>
    </source>
</evidence>
<proteinExistence type="predicted"/>
<name>A0A6J4UB21_9BACT</name>
<gene>
    <name evidence="2" type="ORF">AVDCRST_MAG73-2377</name>
</gene>
<reference evidence="2" key="1">
    <citation type="submission" date="2020-02" db="EMBL/GenBank/DDBJ databases">
        <authorList>
            <person name="Meier V. D."/>
        </authorList>
    </citation>
    <scope>NUCLEOTIDE SEQUENCE</scope>
    <source>
        <strain evidence="2">AVDCRST_MAG73</strain>
    </source>
</reference>
<protein>
    <submittedName>
        <fullName evidence="2">Uncharacterized protein</fullName>
    </submittedName>
</protein>
<organism evidence="2">
    <name type="scientific">uncultured Thermomicrobiales bacterium</name>
    <dbReference type="NCBI Taxonomy" id="1645740"/>
    <lineage>
        <taxon>Bacteria</taxon>
        <taxon>Pseudomonadati</taxon>
        <taxon>Thermomicrobiota</taxon>
        <taxon>Thermomicrobia</taxon>
        <taxon>Thermomicrobiales</taxon>
        <taxon>environmental samples</taxon>
    </lineage>
</organism>